<evidence type="ECO:0000313" key="1">
    <source>
        <dbReference type="EMBL" id="KAJ9706003.1"/>
    </source>
</evidence>
<keyword evidence="2" id="KW-1185">Reference proteome</keyword>
<accession>A0AA39AGI4</accession>
<reference evidence="1 2" key="1">
    <citation type="journal article" date="2023" name="BMC Biotechnol.">
        <title>Vitis rotundifolia cv Carlos genome sequencing.</title>
        <authorList>
            <person name="Huff M."/>
            <person name="Hulse-Kemp A."/>
            <person name="Scheffler B."/>
            <person name="Youngblood R."/>
            <person name="Simpson S."/>
            <person name="Babiker E."/>
            <person name="Staton M."/>
        </authorList>
    </citation>
    <scope>NUCLEOTIDE SEQUENCE [LARGE SCALE GENOMIC DNA]</scope>
    <source>
        <tissue evidence="1">Leaf</tissue>
    </source>
</reference>
<dbReference type="EMBL" id="JARBHA010000002">
    <property type="protein sequence ID" value="KAJ9706003.1"/>
    <property type="molecule type" value="Genomic_DNA"/>
</dbReference>
<organism evidence="1 2">
    <name type="scientific">Vitis rotundifolia</name>
    <name type="common">Muscadine grape</name>
    <dbReference type="NCBI Taxonomy" id="103349"/>
    <lineage>
        <taxon>Eukaryota</taxon>
        <taxon>Viridiplantae</taxon>
        <taxon>Streptophyta</taxon>
        <taxon>Embryophyta</taxon>
        <taxon>Tracheophyta</taxon>
        <taxon>Spermatophyta</taxon>
        <taxon>Magnoliopsida</taxon>
        <taxon>eudicotyledons</taxon>
        <taxon>Gunneridae</taxon>
        <taxon>Pentapetalae</taxon>
        <taxon>rosids</taxon>
        <taxon>Vitales</taxon>
        <taxon>Vitaceae</taxon>
        <taxon>Viteae</taxon>
        <taxon>Vitis</taxon>
    </lineage>
</organism>
<comment type="caution">
    <text evidence="1">The sequence shown here is derived from an EMBL/GenBank/DDBJ whole genome shotgun (WGS) entry which is preliminary data.</text>
</comment>
<dbReference type="AlphaFoldDB" id="A0AA39AGI4"/>
<proteinExistence type="predicted"/>
<dbReference type="Proteomes" id="UP001168098">
    <property type="component" value="Unassembled WGS sequence"/>
</dbReference>
<protein>
    <submittedName>
        <fullName evidence="1">Uncharacterized protein</fullName>
    </submittedName>
</protein>
<name>A0AA39AGI4_VITRO</name>
<sequence>MRGTAALLPAKNKLKQIYPPKGIWGSVSTSTLKREGNNDFREQGTITNEKIDPIVAFSKPPPLPPVLGPLVALSLLEAWWSRDSNDD</sequence>
<gene>
    <name evidence="1" type="ORF">PVL29_001530</name>
</gene>
<evidence type="ECO:0000313" key="2">
    <source>
        <dbReference type="Proteomes" id="UP001168098"/>
    </source>
</evidence>